<dbReference type="AlphaFoldDB" id="D9RA95"/>
<dbReference type="STRING" id="610130.Closa_1576"/>
<dbReference type="eggNOG" id="ENOG5033ZAJ">
    <property type="taxonomic scope" value="Bacteria"/>
</dbReference>
<evidence type="ECO:0000313" key="1">
    <source>
        <dbReference type="EMBL" id="ADL04173.1"/>
    </source>
</evidence>
<dbReference type="KEGG" id="csh:Closa_1576"/>
<accession>D9RA95</accession>
<dbReference type="Proteomes" id="UP000001662">
    <property type="component" value="Chromosome"/>
</dbReference>
<evidence type="ECO:0000313" key="2">
    <source>
        <dbReference type="Proteomes" id="UP000001662"/>
    </source>
</evidence>
<organism evidence="1 2">
    <name type="scientific">Lacrimispora saccharolytica (strain ATCC 35040 / DSM 2544 / NRCC 2533 / WM1)</name>
    <name type="common">Clostridium saccharolyticum</name>
    <dbReference type="NCBI Taxonomy" id="610130"/>
    <lineage>
        <taxon>Bacteria</taxon>
        <taxon>Bacillati</taxon>
        <taxon>Bacillota</taxon>
        <taxon>Clostridia</taxon>
        <taxon>Lachnospirales</taxon>
        <taxon>Lachnospiraceae</taxon>
        <taxon>Lacrimispora</taxon>
    </lineage>
</organism>
<dbReference type="EMBL" id="CP002109">
    <property type="protein sequence ID" value="ADL04173.1"/>
    <property type="molecule type" value="Genomic_DNA"/>
</dbReference>
<dbReference type="RefSeq" id="WP_013272264.1">
    <property type="nucleotide sequence ID" value="NC_014376.1"/>
</dbReference>
<dbReference type="OrthoDB" id="1929558at2"/>
<dbReference type="PaxDb" id="610130-Closa_1576"/>
<protein>
    <submittedName>
        <fullName evidence="1">Uncharacterized protein</fullName>
    </submittedName>
</protein>
<reference evidence="1" key="1">
    <citation type="submission" date="2010-07" db="EMBL/GenBank/DDBJ databases">
        <title>Complete sequence of Clostridium saccharolyticum WM1.</title>
        <authorList>
            <consortium name="US DOE Joint Genome Institute"/>
            <person name="Lucas S."/>
            <person name="Copeland A."/>
            <person name="Lapidus A."/>
            <person name="Cheng J.-F."/>
            <person name="Bruce D."/>
            <person name="Goodwin L."/>
            <person name="Pitluck S."/>
            <person name="Chertkov O."/>
            <person name="Detter J.C."/>
            <person name="Han C."/>
            <person name="Tapia R."/>
            <person name="Land M."/>
            <person name="Hauser L."/>
            <person name="Chang Y.-J."/>
            <person name="Jeffries C."/>
            <person name="Kyrpides N."/>
            <person name="Ivanova N."/>
            <person name="Mikhailova N."/>
            <person name="Mouttaki H."/>
            <person name="Lin L."/>
            <person name="Zhou J."/>
            <person name="Hemme C.L."/>
            <person name="Woyke T."/>
        </authorList>
    </citation>
    <scope>NUCLEOTIDE SEQUENCE [LARGE SCALE GENOMIC DNA]</scope>
    <source>
        <strain evidence="1">WM1</strain>
    </source>
</reference>
<proteinExistence type="predicted"/>
<keyword evidence="2" id="KW-1185">Reference proteome</keyword>
<name>D9RA95_LACSW</name>
<gene>
    <name evidence="1" type="ordered locus">Closa_1576</name>
</gene>
<dbReference type="HOGENOM" id="CLU_2011330_0_0_9"/>
<sequence>MKGKFDYFKYQRYNKKRKKTWRNLKRFIPHEESRILRLRKSLLLLLALEGTALTLLYGGMIGDNENGFLFFGYETKEEKEVTAEAFWARKTGETRERGLSVDWKDGTLKLWQKVERVILQGPD</sequence>